<evidence type="ECO:0000313" key="4">
    <source>
        <dbReference type="EMBL" id="KOY76372.1"/>
    </source>
</evidence>
<dbReference type="PANTHER" id="PTHR43542:SF1">
    <property type="entry name" value="METHYLTRANSFERASE"/>
    <property type="match status" value="1"/>
</dbReference>
<sequence length="185" mass="20950">MRVVSGKFGSRSLKPVPGSKTRPTTDKVKESLFNMIGPFFNGGSFLDLYAGSGSVAIEAVSRGIDSAVLVDHQYLAIKTIKENVKMTKEMDAFRIYKMDSDMALTRFADQNDKFDYIFLDPPYKDQKMVDQLHIIKEKELLNDDGIVICETDDNVVLQDDVEGYDMVKQKKYGITIISIYRIKRG</sequence>
<dbReference type="CDD" id="cd02440">
    <property type="entry name" value="AdoMet_MTases"/>
    <property type="match status" value="1"/>
</dbReference>
<evidence type="ECO:0008006" key="6">
    <source>
        <dbReference type="Google" id="ProtNLM"/>
    </source>
</evidence>
<dbReference type="GO" id="GO:0008168">
    <property type="term" value="F:methyltransferase activity"/>
    <property type="evidence" value="ECO:0007669"/>
    <property type="project" value="UniProtKB-KW"/>
</dbReference>
<dbReference type="PATRIC" id="fig|148814.8.peg.871"/>
<evidence type="ECO:0000256" key="2">
    <source>
        <dbReference type="ARBA" id="ARBA00022679"/>
    </source>
</evidence>
<dbReference type="GO" id="GO:0031167">
    <property type="term" value="P:rRNA methylation"/>
    <property type="evidence" value="ECO:0007669"/>
    <property type="project" value="InterPro"/>
</dbReference>
<dbReference type="PIRSF" id="PIRSF004553">
    <property type="entry name" value="CHP00095"/>
    <property type="match status" value="1"/>
</dbReference>
<accession>A0A0M9DD08</accession>
<feature type="region of interest" description="Disordered" evidence="3">
    <location>
        <begin position="1"/>
        <end position="25"/>
    </location>
</feature>
<dbReference type="InterPro" id="IPR002052">
    <property type="entry name" value="DNA_methylase_N6_adenine_CS"/>
</dbReference>
<dbReference type="SUPFAM" id="SSF53335">
    <property type="entry name" value="S-adenosyl-L-methionine-dependent methyltransferases"/>
    <property type="match status" value="1"/>
</dbReference>
<dbReference type="InterPro" id="IPR004398">
    <property type="entry name" value="RNA_MeTrfase_RsmD"/>
</dbReference>
<keyword evidence="2" id="KW-0808">Transferase</keyword>
<dbReference type="Gene3D" id="3.40.50.150">
    <property type="entry name" value="Vaccinia Virus protein VP39"/>
    <property type="match status" value="1"/>
</dbReference>
<keyword evidence="5" id="KW-1185">Reference proteome</keyword>
<dbReference type="Pfam" id="PF03602">
    <property type="entry name" value="Cons_hypoth95"/>
    <property type="match status" value="1"/>
</dbReference>
<dbReference type="GO" id="GO:0003676">
    <property type="term" value="F:nucleic acid binding"/>
    <property type="evidence" value="ECO:0007669"/>
    <property type="project" value="InterPro"/>
</dbReference>
<dbReference type="RefSeq" id="WP_053791859.1">
    <property type="nucleotide sequence ID" value="NZ_JXCY01000006.1"/>
</dbReference>
<reference evidence="4 5" key="1">
    <citation type="journal article" date="2015" name="Genome Biol. Evol.">
        <title>Functionally Structured Genomes in Lactobacillus kunkeei Colonizing the Honey Crop and Food Products of Honeybees and Stingless Bees.</title>
        <authorList>
            <person name="Tamarit D."/>
            <person name="Ellegaard K.M."/>
            <person name="Wikander J."/>
            <person name="Olofsson T."/>
            <person name="Vasquez A."/>
            <person name="Andersson S.G."/>
        </authorList>
    </citation>
    <scope>NUCLEOTIDE SEQUENCE [LARGE SCALE GENOMIC DNA]</scope>
    <source>
        <strain evidence="4 5">LAko</strain>
    </source>
</reference>
<dbReference type="AlphaFoldDB" id="A0A0M9DD08"/>
<comment type="caution">
    <text evidence="4">The sequence shown here is derived from an EMBL/GenBank/DDBJ whole genome shotgun (WGS) entry which is preliminary data.</text>
</comment>
<keyword evidence="1" id="KW-0489">Methyltransferase</keyword>
<dbReference type="PANTHER" id="PTHR43542">
    <property type="entry name" value="METHYLTRANSFERASE"/>
    <property type="match status" value="1"/>
</dbReference>
<evidence type="ECO:0000256" key="1">
    <source>
        <dbReference type="ARBA" id="ARBA00022603"/>
    </source>
</evidence>
<dbReference type="PROSITE" id="PS00092">
    <property type="entry name" value="N6_MTASE"/>
    <property type="match status" value="1"/>
</dbReference>
<dbReference type="InterPro" id="IPR029063">
    <property type="entry name" value="SAM-dependent_MTases_sf"/>
</dbReference>
<organism evidence="4 5">
    <name type="scientific">Apilactobacillus kunkeei</name>
    <dbReference type="NCBI Taxonomy" id="148814"/>
    <lineage>
        <taxon>Bacteria</taxon>
        <taxon>Bacillati</taxon>
        <taxon>Bacillota</taxon>
        <taxon>Bacilli</taxon>
        <taxon>Lactobacillales</taxon>
        <taxon>Lactobacillaceae</taxon>
        <taxon>Apilactobacillus</taxon>
    </lineage>
</organism>
<dbReference type="EMBL" id="JXCY01000006">
    <property type="protein sequence ID" value="KOY76372.1"/>
    <property type="molecule type" value="Genomic_DNA"/>
</dbReference>
<gene>
    <name evidence="4" type="ORF">RZ71_08230</name>
</gene>
<evidence type="ECO:0000313" key="5">
    <source>
        <dbReference type="Proteomes" id="UP000037778"/>
    </source>
</evidence>
<protein>
    <recommendedName>
        <fullName evidence="6">rRNA methyltransferase</fullName>
    </recommendedName>
</protein>
<evidence type="ECO:0000256" key="3">
    <source>
        <dbReference type="SAM" id="MobiDB-lite"/>
    </source>
</evidence>
<name>A0A0M9DD08_9LACO</name>
<dbReference type="Proteomes" id="UP000037778">
    <property type="component" value="Unassembled WGS sequence"/>
</dbReference>
<dbReference type="NCBIfam" id="TIGR00095">
    <property type="entry name" value="16S rRNA (guanine(966)-N(2))-methyltransferase RsmD"/>
    <property type="match status" value="1"/>
</dbReference>
<proteinExistence type="predicted"/>